<reference evidence="2 3" key="1">
    <citation type="submission" date="2018-10" db="EMBL/GenBank/DDBJ databases">
        <title>Comparative analysis of microorganisms from saline springs in Andes Mountain Range, Colombia.</title>
        <authorList>
            <person name="Rubin E."/>
        </authorList>
    </citation>
    <scope>NUCLEOTIDE SEQUENCE [LARGE SCALE GENOMIC DNA]</scope>
    <source>
        <strain evidence="2 3">USBA GBX 843</strain>
    </source>
</reference>
<protein>
    <recommendedName>
        <fullName evidence="4">Secreted protein</fullName>
    </recommendedName>
</protein>
<dbReference type="RefSeq" id="WP_147433866.1">
    <property type="nucleotide sequence ID" value="NZ_RCDC01000004.1"/>
</dbReference>
<evidence type="ECO:0008006" key="4">
    <source>
        <dbReference type="Google" id="ProtNLM"/>
    </source>
</evidence>
<dbReference type="EMBL" id="RCDC01000004">
    <property type="protein sequence ID" value="RLK57069.1"/>
    <property type="molecule type" value="Genomic_DNA"/>
</dbReference>
<accession>A0A498CGB5</accession>
<organism evidence="2 3">
    <name type="scientific">Stenotrophomonas rhizophila</name>
    <dbReference type="NCBI Taxonomy" id="216778"/>
    <lineage>
        <taxon>Bacteria</taxon>
        <taxon>Pseudomonadati</taxon>
        <taxon>Pseudomonadota</taxon>
        <taxon>Gammaproteobacteria</taxon>
        <taxon>Lysobacterales</taxon>
        <taxon>Lysobacteraceae</taxon>
        <taxon>Stenotrophomonas</taxon>
    </lineage>
</organism>
<evidence type="ECO:0000313" key="2">
    <source>
        <dbReference type="EMBL" id="RLK57069.1"/>
    </source>
</evidence>
<dbReference type="OrthoDB" id="6049071at2"/>
<feature type="signal peptide" evidence="1">
    <location>
        <begin position="1"/>
        <end position="24"/>
    </location>
</feature>
<comment type="caution">
    <text evidence="2">The sequence shown here is derived from an EMBL/GenBank/DDBJ whole genome shotgun (WGS) entry which is preliminary data.</text>
</comment>
<proteinExistence type="predicted"/>
<evidence type="ECO:0000313" key="3">
    <source>
        <dbReference type="Proteomes" id="UP000274786"/>
    </source>
</evidence>
<feature type="chain" id="PRO_5019771837" description="Secreted protein" evidence="1">
    <location>
        <begin position="25"/>
        <end position="248"/>
    </location>
</feature>
<dbReference type="AlphaFoldDB" id="A0A498CGB5"/>
<evidence type="ECO:0000256" key="1">
    <source>
        <dbReference type="SAM" id="SignalP"/>
    </source>
</evidence>
<name>A0A498CGB5_9GAMM</name>
<dbReference type="Proteomes" id="UP000274786">
    <property type="component" value="Unassembled WGS sequence"/>
</dbReference>
<gene>
    <name evidence="2" type="ORF">BCL79_1472</name>
</gene>
<sequence length="248" mass="26975">MTTPPTRHCFAALLGVLLSAGTHAAPAHFTGYSDFYRSLGDPLFEGKGTALDKPCTDAPRECLWTTSMTQALRRYDATDWIVPGTLQMNPADGAPDIAFDGQALMVGTRRWPLRSAVRLAPPNWPSGTPIDPENLANVTAWQHGTSVCLDMQYVSSGKGGRYTLVVLLQGEHLYTLPPLFGSCVALQKAAGNGFSYPSNTYLGPGMETDPSGLQVDYLLSDGKTRVARYLLRFPDRGDPFTFEASRVR</sequence>
<keyword evidence="1" id="KW-0732">Signal</keyword>